<organism evidence="2 3">
    <name type="scientific">Henosepilachna vigintioctopunctata</name>
    <dbReference type="NCBI Taxonomy" id="420089"/>
    <lineage>
        <taxon>Eukaryota</taxon>
        <taxon>Metazoa</taxon>
        <taxon>Ecdysozoa</taxon>
        <taxon>Arthropoda</taxon>
        <taxon>Hexapoda</taxon>
        <taxon>Insecta</taxon>
        <taxon>Pterygota</taxon>
        <taxon>Neoptera</taxon>
        <taxon>Endopterygota</taxon>
        <taxon>Coleoptera</taxon>
        <taxon>Polyphaga</taxon>
        <taxon>Cucujiformia</taxon>
        <taxon>Coccinelloidea</taxon>
        <taxon>Coccinellidae</taxon>
        <taxon>Epilachninae</taxon>
        <taxon>Epilachnini</taxon>
        <taxon>Henosepilachna</taxon>
    </lineage>
</organism>
<proteinExistence type="predicted"/>
<dbReference type="EMBL" id="JARQZJ010000033">
    <property type="protein sequence ID" value="KAK9875493.1"/>
    <property type="molecule type" value="Genomic_DNA"/>
</dbReference>
<comment type="caution">
    <text evidence="2">The sequence shown here is derived from an EMBL/GenBank/DDBJ whole genome shotgun (WGS) entry which is preliminary data.</text>
</comment>
<keyword evidence="1" id="KW-1133">Transmembrane helix</keyword>
<keyword evidence="1" id="KW-0472">Membrane</keyword>
<gene>
    <name evidence="2" type="ORF">WA026_007884</name>
</gene>
<accession>A0AAW1U4B7</accession>
<feature type="transmembrane region" description="Helical" evidence="1">
    <location>
        <begin position="7"/>
        <end position="27"/>
    </location>
</feature>
<evidence type="ECO:0000256" key="1">
    <source>
        <dbReference type="SAM" id="Phobius"/>
    </source>
</evidence>
<protein>
    <submittedName>
        <fullName evidence="2">Uncharacterized protein</fullName>
    </submittedName>
</protein>
<dbReference type="Proteomes" id="UP001431783">
    <property type="component" value="Unassembled WGS sequence"/>
</dbReference>
<keyword evidence="3" id="KW-1185">Reference proteome</keyword>
<name>A0AAW1U4B7_9CUCU</name>
<sequence length="74" mass="8448">MIPVIPALYFYTPVFLSTTVWDIFWVVNTVINYVLNKTSLSYMSIGLIFILVQCIFYGILKITPSFTAYLLLSG</sequence>
<evidence type="ECO:0000313" key="2">
    <source>
        <dbReference type="EMBL" id="KAK9875493.1"/>
    </source>
</evidence>
<keyword evidence="1" id="KW-0812">Transmembrane</keyword>
<evidence type="ECO:0000313" key="3">
    <source>
        <dbReference type="Proteomes" id="UP001431783"/>
    </source>
</evidence>
<feature type="transmembrane region" description="Helical" evidence="1">
    <location>
        <begin position="39"/>
        <end position="60"/>
    </location>
</feature>
<reference evidence="2 3" key="1">
    <citation type="submission" date="2023-03" db="EMBL/GenBank/DDBJ databases">
        <title>Genome insight into feeding habits of ladybird beetles.</title>
        <authorList>
            <person name="Li H.-S."/>
            <person name="Huang Y.-H."/>
            <person name="Pang H."/>
        </authorList>
    </citation>
    <scope>NUCLEOTIDE SEQUENCE [LARGE SCALE GENOMIC DNA]</scope>
    <source>
        <strain evidence="2">SYSU_2023b</strain>
        <tissue evidence="2">Whole body</tissue>
    </source>
</reference>
<dbReference type="AlphaFoldDB" id="A0AAW1U4B7"/>